<dbReference type="Proteomes" id="UP000319976">
    <property type="component" value="Chromosome"/>
</dbReference>
<evidence type="ECO:0000256" key="3">
    <source>
        <dbReference type="ARBA" id="ARBA00020902"/>
    </source>
</evidence>
<keyword evidence="8" id="KW-0443">Lipid metabolism</keyword>
<evidence type="ECO:0000313" key="11">
    <source>
        <dbReference type="EMBL" id="QDT65667.1"/>
    </source>
</evidence>
<proteinExistence type="predicted"/>
<sequence length="389" mass="44108">MRLFFSVGEPSGDQHAAHLITELQRRNPAIECVGYGGPEMAAVGCKIDFQLTDLAVMGIGRVLPLLGKFYSLVQKAKKLLDEHRPDAVVLVDFPGFNWYIAKAAKQRGIPVIYYLPPQIWAWGGWRIHKVRKYVDHVLCALPFEAEWYREQGIDAEYVGHPFFDEIAEKQLDGEFLKQFDGTDRRIVGILPGSRTQEVAVNFPIMLKVMEQLTERQPHVQFHVACYRDKQYQQCRQILEKESVKADVCLAVGKTSEIISAAECCLMVSGSVCLELLATKTPAVVMYRTTYVMALLVALLIRCRFMTLVNLIAKREVMPEVAFCTSPRWWIIRMTEYLHCWLSSEKLLDAKRDELRQIAEEIVGTGATERTANAILLTLNTSESHQAQAA</sequence>
<dbReference type="SUPFAM" id="SSF53756">
    <property type="entry name" value="UDP-Glycosyltransferase/glycogen phosphorylase"/>
    <property type="match status" value="1"/>
</dbReference>
<keyword evidence="4" id="KW-0444">Lipid biosynthesis</keyword>
<keyword evidence="7 11" id="KW-0808">Transferase</keyword>
<evidence type="ECO:0000313" key="12">
    <source>
        <dbReference type="Proteomes" id="UP000319976"/>
    </source>
</evidence>
<dbReference type="RefSeq" id="WP_145263966.1">
    <property type="nucleotide sequence ID" value="NZ_CP036316.1"/>
</dbReference>
<dbReference type="PANTHER" id="PTHR30372">
    <property type="entry name" value="LIPID-A-DISACCHARIDE SYNTHASE"/>
    <property type="match status" value="1"/>
</dbReference>
<dbReference type="EMBL" id="CP036316">
    <property type="protein sequence ID" value="QDT65667.1"/>
    <property type="molecule type" value="Genomic_DNA"/>
</dbReference>
<dbReference type="GO" id="GO:0016020">
    <property type="term" value="C:membrane"/>
    <property type="evidence" value="ECO:0007669"/>
    <property type="project" value="GOC"/>
</dbReference>
<organism evidence="11 12">
    <name type="scientific">Calycomorphotria hydatis</name>
    <dbReference type="NCBI Taxonomy" id="2528027"/>
    <lineage>
        <taxon>Bacteria</taxon>
        <taxon>Pseudomonadati</taxon>
        <taxon>Planctomycetota</taxon>
        <taxon>Planctomycetia</taxon>
        <taxon>Planctomycetales</taxon>
        <taxon>Planctomycetaceae</taxon>
        <taxon>Calycomorphotria</taxon>
    </lineage>
</organism>
<keyword evidence="5" id="KW-0441">Lipid A biosynthesis</keyword>
<evidence type="ECO:0000256" key="2">
    <source>
        <dbReference type="ARBA" id="ARBA00012687"/>
    </source>
</evidence>
<comment type="catalytic activity">
    <reaction evidence="9">
        <text>a lipid X + a UDP-2-N,3-O-bis[(3R)-3-hydroxyacyl]-alpha-D-glucosamine = a lipid A disaccharide + UDP + H(+)</text>
        <dbReference type="Rhea" id="RHEA:67828"/>
        <dbReference type="ChEBI" id="CHEBI:15378"/>
        <dbReference type="ChEBI" id="CHEBI:58223"/>
        <dbReference type="ChEBI" id="CHEBI:137748"/>
        <dbReference type="ChEBI" id="CHEBI:176338"/>
        <dbReference type="ChEBI" id="CHEBI:176343"/>
        <dbReference type="EC" id="2.4.1.182"/>
    </reaction>
</comment>
<dbReference type="AlphaFoldDB" id="A0A517TBC7"/>
<dbReference type="GO" id="GO:0005543">
    <property type="term" value="F:phospholipid binding"/>
    <property type="evidence" value="ECO:0007669"/>
    <property type="project" value="TreeGrafter"/>
</dbReference>
<dbReference type="GO" id="GO:0009245">
    <property type="term" value="P:lipid A biosynthetic process"/>
    <property type="evidence" value="ECO:0007669"/>
    <property type="project" value="UniProtKB-UniRule"/>
</dbReference>
<accession>A0A517TBC7</accession>
<dbReference type="GO" id="GO:0008915">
    <property type="term" value="F:lipid-A-disaccharide synthase activity"/>
    <property type="evidence" value="ECO:0007669"/>
    <property type="project" value="UniProtKB-UniRule"/>
</dbReference>
<dbReference type="OrthoDB" id="9801642at2"/>
<evidence type="ECO:0000256" key="8">
    <source>
        <dbReference type="ARBA" id="ARBA00023098"/>
    </source>
</evidence>
<keyword evidence="6 11" id="KW-0328">Glycosyltransferase</keyword>
<dbReference type="Pfam" id="PF02684">
    <property type="entry name" value="LpxB"/>
    <property type="match status" value="1"/>
</dbReference>
<gene>
    <name evidence="11" type="ORF">V22_29260</name>
</gene>
<evidence type="ECO:0000256" key="7">
    <source>
        <dbReference type="ARBA" id="ARBA00022679"/>
    </source>
</evidence>
<name>A0A517TBC7_9PLAN</name>
<evidence type="ECO:0000256" key="4">
    <source>
        <dbReference type="ARBA" id="ARBA00022516"/>
    </source>
</evidence>
<evidence type="ECO:0000256" key="5">
    <source>
        <dbReference type="ARBA" id="ARBA00022556"/>
    </source>
</evidence>
<evidence type="ECO:0000256" key="10">
    <source>
        <dbReference type="NCBIfam" id="TIGR00215"/>
    </source>
</evidence>
<evidence type="ECO:0000256" key="9">
    <source>
        <dbReference type="ARBA" id="ARBA00048975"/>
    </source>
</evidence>
<dbReference type="Gene3D" id="3.40.50.2000">
    <property type="entry name" value="Glycogen Phosphorylase B"/>
    <property type="match status" value="2"/>
</dbReference>
<dbReference type="KEGG" id="chya:V22_29260"/>
<keyword evidence="12" id="KW-1185">Reference proteome</keyword>
<dbReference type="InterPro" id="IPR003835">
    <property type="entry name" value="Glyco_trans_19"/>
</dbReference>
<dbReference type="EC" id="2.4.1.182" evidence="2 10"/>
<comment type="function">
    <text evidence="1">Condensation of UDP-2,3-diacylglucosamine and 2,3-diacylglucosamine-1-phosphate to form lipid A disaccharide, a precursor of lipid A, a phosphorylated glycolipid that anchors the lipopolysaccharide to the outer membrane of the cell.</text>
</comment>
<evidence type="ECO:0000256" key="1">
    <source>
        <dbReference type="ARBA" id="ARBA00002056"/>
    </source>
</evidence>
<evidence type="ECO:0000256" key="6">
    <source>
        <dbReference type="ARBA" id="ARBA00022676"/>
    </source>
</evidence>
<reference evidence="11 12" key="1">
    <citation type="submission" date="2019-02" db="EMBL/GenBank/DDBJ databases">
        <title>Deep-cultivation of Planctomycetes and their phenomic and genomic characterization uncovers novel biology.</title>
        <authorList>
            <person name="Wiegand S."/>
            <person name="Jogler M."/>
            <person name="Boedeker C."/>
            <person name="Pinto D."/>
            <person name="Vollmers J."/>
            <person name="Rivas-Marin E."/>
            <person name="Kohn T."/>
            <person name="Peeters S.H."/>
            <person name="Heuer A."/>
            <person name="Rast P."/>
            <person name="Oberbeckmann S."/>
            <person name="Bunk B."/>
            <person name="Jeske O."/>
            <person name="Meyerdierks A."/>
            <person name="Storesund J.E."/>
            <person name="Kallscheuer N."/>
            <person name="Luecker S."/>
            <person name="Lage O.M."/>
            <person name="Pohl T."/>
            <person name="Merkel B.J."/>
            <person name="Hornburger P."/>
            <person name="Mueller R.-W."/>
            <person name="Bruemmer F."/>
            <person name="Labrenz M."/>
            <person name="Spormann A.M."/>
            <person name="Op den Camp H."/>
            <person name="Overmann J."/>
            <person name="Amann R."/>
            <person name="Jetten M.S.M."/>
            <person name="Mascher T."/>
            <person name="Medema M.H."/>
            <person name="Devos D.P."/>
            <person name="Kaster A.-K."/>
            <person name="Ovreas L."/>
            <person name="Rohde M."/>
            <person name="Galperin M.Y."/>
            <person name="Jogler C."/>
        </authorList>
    </citation>
    <scope>NUCLEOTIDE SEQUENCE [LARGE SCALE GENOMIC DNA]</scope>
    <source>
        <strain evidence="11 12">V22</strain>
    </source>
</reference>
<dbReference type="PANTHER" id="PTHR30372:SF4">
    <property type="entry name" value="LIPID-A-DISACCHARIDE SYNTHASE, MITOCHONDRIAL-RELATED"/>
    <property type="match status" value="1"/>
</dbReference>
<dbReference type="NCBIfam" id="TIGR00215">
    <property type="entry name" value="lpxB"/>
    <property type="match status" value="1"/>
</dbReference>
<protein>
    <recommendedName>
        <fullName evidence="3 10">Lipid-A-disaccharide synthase</fullName>
        <ecNumber evidence="2 10">2.4.1.182</ecNumber>
    </recommendedName>
</protein>